<comment type="caution">
    <text evidence="1">The sequence shown here is derived from an EMBL/GenBank/DDBJ whole genome shotgun (WGS) entry which is preliminary data.</text>
</comment>
<sequence>MHYSWVWVEEFEQRKFGQRFIQVKSFDDLDEASKYVRSSPIALAAHLAANGWFAVTLKETFSEGEARAISSALKDKGAIPSDSLVTFGNTYVRQVCCE</sequence>
<gene>
    <name evidence="1" type="ORF">C7449_11025</name>
</gene>
<organism evidence="1 2">
    <name type="scientific">Mycoplana dimorpha</name>
    <dbReference type="NCBI Taxonomy" id="28320"/>
    <lineage>
        <taxon>Bacteria</taxon>
        <taxon>Pseudomonadati</taxon>
        <taxon>Pseudomonadota</taxon>
        <taxon>Alphaproteobacteria</taxon>
        <taxon>Hyphomicrobiales</taxon>
        <taxon>Rhizobiaceae</taxon>
        <taxon>Mycoplana</taxon>
    </lineage>
</organism>
<evidence type="ECO:0000313" key="2">
    <source>
        <dbReference type="Proteomes" id="UP000241247"/>
    </source>
</evidence>
<dbReference type="EMBL" id="PZZZ01000010">
    <property type="protein sequence ID" value="PTM90145.1"/>
    <property type="molecule type" value="Genomic_DNA"/>
</dbReference>
<proteinExistence type="predicted"/>
<name>A0A2T5ATS7_MYCDI</name>
<reference evidence="1 2" key="1">
    <citation type="submission" date="2018-04" db="EMBL/GenBank/DDBJ databases">
        <title>Genomic Encyclopedia of Type Strains, Phase IV (KMG-IV): sequencing the most valuable type-strain genomes for metagenomic binning, comparative biology and taxonomic classification.</title>
        <authorList>
            <person name="Goeker M."/>
        </authorList>
    </citation>
    <scope>NUCLEOTIDE SEQUENCE [LARGE SCALE GENOMIC DNA]</scope>
    <source>
        <strain evidence="1 2">DSM 7138</strain>
    </source>
</reference>
<dbReference type="Proteomes" id="UP000241247">
    <property type="component" value="Unassembled WGS sequence"/>
</dbReference>
<protein>
    <submittedName>
        <fullName evidence="1">Uncharacterized protein</fullName>
    </submittedName>
</protein>
<dbReference type="AlphaFoldDB" id="A0A2T5ATS7"/>
<evidence type="ECO:0000313" key="1">
    <source>
        <dbReference type="EMBL" id="PTM90145.1"/>
    </source>
</evidence>
<keyword evidence="2" id="KW-1185">Reference proteome</keyword>
<accession>A0A2T5ATS7</accession>